<evidence type="ECO:0000313" key="3">
    <source>
        <dbReference type="EMBL" id="QKS55551.1"/>
    </source>
</evidence>
<gene>
    <name evidence="2" type="ORF">DFQ00_106324</name>
    <name evidence="3" type="ORF">HUB98_03945</name>
</gene>
<dbReference type="EMBL" id="QJSW01000006">
    <property type="protein sequence ID" value="PYE49338.1"/>
    <property type="molecule type" value="Genomic_DNA"/>
</dbReference>
<dbReference type="Proteomes" id="UP000247790">
    <property type="component" value="Unassembled WGS sequence"/>
</dbReference>
<dbReference type="Proteomes" id="UP000509327">
    <property type="component" value="Chromosome"/>
</dbReference>
<dbReference type="OrthoDB" id="2614013at2"/>
<organism evidence="2 4">
    <name type="scientific">Paenibacillus barcinonensis</name>
    <dbReference type="NCBI Taxonomy" id="198119"/>
    <lineage>
        <taxon>Bacteria</taxon>
        <taxon>Bacillati</taxon>
        <taxon>Bacillota</taxon>
        <taxon>Bacilli</taxon>
        <taxon>Bacillales</taxon>
        <taxon>Paenibacillaceae</taxon>
        <taxon>Paenibacillus</taxon>
    </lineage>
</organism>
<keyword evidence="1" id="KW-0472">Membrane</keyword>
<accession>A0A2V4VWB3</accession>
<reference evidence="3 5" key="2">
    <citation type="submission" date="2020-06" db="EMBL/GenBank/DDBJ databases">
        <title>Complete genome of Paenibacillus barcinonensis KACC11450.</title>
        <authorList>
            <person name="Kim M."/>
            <person name="Park Y.-J."/>
            <person name="Shin J.-H."/>
        </authorList>
    </citation>
    <scope>NUCLEOTIDE SEQUENCE [LARGE SCALE GENOMIC DNA]</scope>
    <source>
        <strain evidence="3 5">KACC11450</strain>
    </source>
</reference>
<name>A0A2V4VWB3_PAEBA</name>
<dbReference type="RefSeq" id="WP_110896838.1">
    <property type="nucleotide sequence ID" value="NZ_CP054614.1"/>
</dbReference>
<keyword evidence="5" id="KW-1185">Reference proteome</keyword>
<feature type="transmembrane region" description="Helical" evidence="1">
    <location>
        <begin position="97"/>
        <end position="114"/>
    </location>
</feature>
<evidence type="ECO:0000313" key="2">
    <source>
        <dbReference type="EMBL" id="PYE49338.1"/>
    </source>
</evidence>
<feature type="transmembrane region" description="Helical" evidence="1">
    <location>
        <begin position="71"/>
        <end position="90"/>
    </location>
</feature>
<evidence type="ECO:0000256" key="1">
    <source>
        <dbReference type="SAM" id="Phobius"/>
    </source>
</evidence>
<evidence type="ECO:0000313" key="4">
    <source>
        <dbReference type="Proteomes" id="UP000247790"/>
    </source>
</evidence>
<keyword evidence="1" id="KW-1133">Transmembrane helix</keyword>
<dbReference type="AlphaFoldDB" id="A0A2V4VWB3"/>
<reference evidence="2 4" key="1">
    <citation type="submission" date="2018-06" db="EMBL/GenBank/DDBJ databases">
        <title>Genomic Encyclopedia of Type Strains, Phase III (KMG-III): the genomes of soil and plant-associated and newly described type strains.</title>
        <authorList>
            <person name="Whitman W."/>
        </authorList>
    </citation>
    <scope>NUCLEOTIDE SEQUENCE [LARGE SCALE GENOMIC DNA]</scope>
    <source>
        <strain evidence="2 4">CECT 7022</strain>
    </source>
</reference>
<keyword evidence="1" id="KW-0812">Transmembrane</keyword>
<proteinExistence type="predicted"/>
<sequence>MKSKIQILFFILMLGLMMIPQHLIHAGSSETSSVTQEIKKGSQTFNPEEVGSRMEQKGTELFGMVRSGSKLYISVALIMFFLLLFGGMIFKKLLTWAFIFLFVAILGFLILNYWPQIIDVVLAIISWFFEGGAKGEATSGV</sequence>
<protein>
    <submittedName>
        <fullName evidence="2">Uncharacterized protein</fullName>
    </submittedName>
</protein>
<evidence type="ECO:0000313" key="5">
    <source>
        <dbReference type="Proteomes" id="UP000509327"/>
    </source>
</evidence>
<dbReference type="EMBL" id="CP054614">
    <property type="protein sequence ID" value="QKS55551.1"/>
    <property type="molecule type" value="Genomic_DNA"/>
</dbReference>